<dbReference type="AlphaFoldDB" id="A0A6A6EJN4"/>
<dbReference type="CDD" id="cd15457">
    <property type="entry name" value="NADAR"/>
    <property type="match status" value="1"/>
</dbReference>
<feature type="domain" description="NADAR" evidence="2">
    <location>
        <begin position="64"/>
        <end position="218"/>
    </location>
</feature>
<dbReference type="EMBL" id="ML994617">
    <property type="protein sequence ID" value="KAF2191152.1"/>
    <property type="molecule type" value="Genomic_DNA"/>
</dbReference>
<dbReference type="InterPro" id="IPR037238">
    <property type="entry name" value="YbiA-like_sf"/>
</dbReference>
<evidence type="ECO:0000256" key="1">
    <source>
        <dbReference type="SAM" id="MobiDB-lite"/>
    </source>
</evidence>
<name>A0A6A6EJN4_9PEZI</name>
<feature type="compositionally biased region" description="Basic residues" evidence="1">
    <location>
        <begin position="1"/>
        <end position="21"/>
    </location>
</feature>
<organism evidence="3 4">
    <name type="scientific">Zopfia rhizophila CBS 207.26</name>
    <dbReference type="NCBI Taxonomy" id="1314779"/>
    <lineage>
        <taxon>Eukaryota</taxon>
        <taxon>Fungi</taxon>
        <taxon>Dikarya</taxon>
        <taxon>Ascomycota</taxon>
        <taxon>Pezizomycotina</taxon>
        <taxon>Dothideomycetes</taxon>
        <taxon>Dothideomycetes incertae sedis</taxon>
        <taxon>Zopfiaceae</taxon>
        <taxon>Zopfia</taxon>
    </lineage>
</organism>
<feature type="region of interest" description="Disordered" evidence="1">
    <location>
        <begin position="1"/>
        <end position="46"/>
    </location>
</feature>
<dbReference type="Proteomes" id="UP000800200">
    <property type="component" value="Unassembled WGS sequence"/>
</dbReference>
<keyword evidence="4" id="KW-1185">Reference proteome</keyword>
<evidence type="ECO:0000313" key="4">
    <source>
        <dbReference type="Proteomes" id="UP000800200"/>
    </source>
</evidence>
<dbReference type="OrthoDB" id="206452at2759"/>
<dbReference type="Pfam" id="PF08719">
    <property type="entry name" value="NADAR"/>
    <property type="match status" value="1"/>
</dbReference>
<proteinExistence type="predicted"/>
<evidence type="ECO:0000313" key="3">
    <source>
        <dbReference type="EMBL" id="KAF2191152.1"/>
    </source>
</evidence>
<reference evidence="3" key="1">
    <citation type="journal article" date="2020" name="Stud. Mycol.">
        <title>101 Dothideomycetes genomes: a test case for predicting lifestyles and emergence of pathogens.</title>
        <authorList>
            <person name="Haridas S."/>
            <person name="Albert R."/>
            <person name="Binder M."/>
            <person name="Bloem J."/>
            <person name="Labutti K."/>
            <person name="Salamov A."/>
            <person name="Andreopoulos B."/>
            <person name="Baker S."/>
            <person name="Barry K."/>
            <person name="Bills G."/>
            <person name="Bluhm B."/>
            <person name="Cannon C."/>
            <person name="Castanera R."/>
            <person name="Culley D."/>
            <person name="Daum C."/>
            <person name="Ezra D."/>
            <person name="Gonzalez J."/>
            <person name="Henrissat B."/>
            <person name="Kuo A."/>
            <person name="Liang C."/>
            <person name="Lipzen A."/>
            <person name="Lutzoni F."/>
            <person name="Magnuson J."/>
            <person name="Mondo S."/>
            <person name="Nolan M."/>
            <person name="Ohm R."/>
            <person name="Pangilinan J."/>
            <person name="Park H.-J."/>
            <person name="Ramirez L."/>
            <person name="Alfaro M."/>
            <person name="Sun H."/>
            <person name="Tritt A."/>
            <person name="Yoshinaga Y."/>
            <person name="Zwiers L.-H."/>
            <person name="Turgeon B."/>
            <person name="Goodwin S."/>
            <person name="Spatafora J."/>
            <person name="Crous P."/>
            <person name="Grigoriev I."/>
        </authorList>
    </citation>
    <scope>NUCLEOTIDE SEQUENCE</scope>
    <source>
        <strain evidence="3">CBS 207.26</strain>
    </source>
</reference>
<dbReference type="NCBIfam" id="TIGR02464">
    <property type="entry name" value="ribofla_fusion"/>
    <property type="match status" value="1"/>
</dbReference>
<evidence type="ECO:0000259" key="2">
    <source>
        <dbReference type="Pfam" id="PF08719"/>
    </source>
</evidence>
<protein>
    <submittedName>
        <fullName evidence="3">DUF1768-domain-containing protein</fullName>
    </submittedName>
</protein>
<gene>
    <name evidence="3" type="ORF">K469DRAFT_720133</name>
</gene>
<feature type="compositionally biased region" description="Low complexity" evidence="1">
    <location>
        <begin position="23"/>
        <end position="46"/>
    </location>
</feature>
<dbReference type="InterPro" id="IPR012816">
    <property type="entry name" value="NADAR"/>
</dbReference>
<dbReference type="Gene3D" id="1.10.357.40">
    <property type="entry name" value="YbiA-like"/>
    <property type="match status" value="1"/>
</dbReference>
<accession>A0A6A6EJN4</accession>
<sequence length="225" mass="25976">MPPKKANRVTKSKSTKNKKPLVSKSTHTSNSNSGSNMPVSTQVSTSASVSANANATSLDNEPVYFWRPFEENGYLGQWYESEWEHEGCKYVTAEMWMMVQKAKLFGDEECAQRMLATTDPKRHKALGREVRNFNDKTWNLHRTRIVEEGTYHKFTKSKNAIQLRQWLLETRDRELVETSPRDRIWGVGFGKANAGKNRHRWGQNLLGKALMSVRERLRGEQKEDK</sequence>
<dbReference type="SUPFAM" id="SSF143990">
    <property type="entry name" value="YbiA-like"/>
    <property type="match status" value="1"/>
</dbReference>